<dbReference type="EMBL" id="CAJVRL010000103">
    <property type="protein sequence ID" value="CAG8960886.1"/>
    <property type="molecule type" value="Genomic_DNA"/>
</dbReference>
<keyword evidence="3" id="KW-1185">Reference proteome</keyword>
<reference evidence="2" key="1">
    <citation type="submission" date="2021-07" db="EMBL/GenBank/DDBJ databases">
        <authorList>
            <person name="Durling M."/>
        </authorList>
    </citation>
    <scope>NUCLEOTIDE SEQUENCE</scope>
</reference>
<name>A0A9N9L9B6_9HELO</name>
<dbReference type="OrthoDB" id="10295495at2759"/>
<accession>A0A9N9L9B6</accession>
<gene>
    <name evidence="2" type="ORF">HYFRA_00002423</name>
</gene>
<protein>
    <submittedName>
        <fullName evidence="2">Uncharacterized protein</fullName>
    </submittedName>
</protein>
<feature type="coiled-coil region" evidence="1">
    <location>
        <begin position="608"/>
        <end position="635"/>
    </location>
</feature>
<evidence type="ECO:0000313" key="3">
    <source>
        <dbReference type="Proteomes" id="UP000696280"/>
    </source>
</evidence>
<keyword evidence="1" id="KW-0175">Coiled coil</keyword>
<dbReference type="Gene3D" id="3.60.130.30">
    <property type="match status" value="1"/>
</dbReference>
<evidence type="ECO:0000256" key="1">
    <source>
        <dbReference type="SAM" id="Coils"/>
    </source>
</evidence>
<organism evidence="2 3">
    <name type="scientific">Hymenoscyphus fraxineus</name>
    <dbReference type="NCBI Taxonomy" id="746836"/>
    <lineage>
        <taxon>Eukaryota</taxon>
        <taxon>Fungi</taxon>
        <taxon>Dikarya</taxon>
        <taxon>Ascomycota</taxon>
        <taxon>Pezizomycotina</taxon>
        <taxon>Leotiomycetes</taxon>
        <taxon>Helotiales</taxon>
        <taxon>Helotiaceae</taxon>
        <taxon>Hymenoscyphus</taxon>
    </lineage>
</organism>
<evidence type="ECO:0000313" key="2">
    <source>
        <dbReference type="EMBL" id="CAG8960886.1"/>
    </source>
</evidence>
<dbReference type="AlphaFoldDB" id="A0A9N9L9B6"/>
<proteinExistence type="predicted"/>
<comment type="caution">
    <text evidence="2">The sequence shown here is derived from an EMBL/GenBank/DDBJ whole genome shotgun (WGS) entry which is preliminary data.</text>
</comment>
<dbReference type="Proteomes" id="UP000696280">
    <property type="component" value="Unassembled WGS sequence"/>
</dbReference>
<sequence>MFFFIFTHGAGPQDRATPRSKNRFLKKFRGEQKENAYPGNPWYTSFHTRPGIGGVYLSRTHNTLFSQFVHRRENEDWNYDKWEFNTSAFPSHNTFFEFLSEQIKNNVRSQKENEVREVLYDTKLRLEKLHPTDFEGYNIQDEAKRIKALEKGIADRNFLNEPSSQMRYQEFRKLVQENGDQACLEVERGSIYAPIHIKGASEMIRYMVNGIPKEKHLNFGLDDKKASFPENPLVCAEVTHEDSCHLLDRDGKTFYLLAQNAGNWLNYGITFADAKENDKRSQAFLEEYIKLERLWPGPEEESRQSVKDKRFPKGSYVAKERERYKGTTFGYCSRHTGLWTEKGQAFVPNSPRGGPWNLQVTKTTAGRTGDGEAVNKPRMEAVRRWRRTTIYHQVILGFLYNTIDPTAFQEDQAFVQDLAERKLLAVYHPMQCHILQVVQCNRACGWHRDNGDVKNTMVGTTTFGTFGGGHYVLTDCGLDIRVPVFPGDYSITRAAKTGHAVTPILYGQRVSFIDTSKSSMTTAIHNFRYMDDEDEKKAFIEKMKRNEEEENQKYAVEIRREHQLASPLLEKEGKTLSMLQNGNEKDRGNFYKLTMLEHRKTTGTANKFIKAKALKEKAIKEAEDAQNQEKLKEIKATPIGFYYNYQSKEQKRVEKGNFPFMAHSKTDGGTFEEFSRPALPV</sequence>